<reference evidence="4" key="1">
    <citation type="journal article" date="2012" name="MBio">
        <title>Comparative genome analysis of Trichophyton rubrum and related dermatophytes reveals candidate genes involved in infection.</title>
        <authorList>
            <person name="Martinez D.A."/>
            <person name="Oliver B.G."/>
            <person name="Graeser Y."/>
            <person name="Goldberg J.M."/>
            <person name="Li W."/>
            <person name="Martinez-Rossi N.M."/>
            <person name="Monod M."/>
            <person name="Shelest E."/>
            <person name="Barton R.C."/>
            <person name="Birch E."/>
            <person name="Brakhage A.A."/>
            <person name="Chen Z."/>
            <person name="Gurr S.J."/>
            <person name="Heiman D."/>
            <person name="Heitman J."/>
            <person name="Kosti I."/>
            <person name="Rossi A."/>
            <person name="Saif S."/>
            <person name="Samalova M."/>
            <person name="Saunders C.W."/>
            <person name="Shea T."/>
            <person name="Summerbell R.C."/>
            <person name="Xu J."/>
            <person name="Young S."/>
            <person name="Zeng Q."/>
            <person name="Birren B.W."/>
            <person name="Cuomo C.A."/>
            <person name="White T.C."/>
        </authorList>
    </citation>
    <scope>NUCLEOTIDE SEQUENCE [LARGE SCALE GENOMIC DNA]</scope>
    <source>
        <strain evidence="4">ATCC MYA-4604 / CBS 118893</strain>
    </source>
</reference>
<keyword evidence="4" id="KW-1185">Reference proteome</keyword>
<dbReference type="EMBL" id="DS989823">
    <property type="protein sequence ID" value="EFR00340.1"/>
    <property type="molecule type" value="Genomic_DNA"/>
</dbReference>
<dbReference type="VEuPathDB" id="FungiDB:MGYG_03342"/>
<feature type="domain" description="Kazal-like" evidence="2">
    <location>
        <begin position="23"/>
        <end position="78"/>
    </location>
</feature>
<evidence type="ECO:0000313" key="3">
    <source>
        <dbReference type="EMBL" id="EFR00340.1"/>
    </source>
</evidence>
<protein>
    <recommendedName>
        <fullName evidence="2">Kazal-like domain-containing protein</fullName>
    </recommendedName>
</protein>
<dbReference type="OMA" id="ICTADFK"/>
<dbReference type="HOGENOM" id="CLU_2623772_0_0_1"/>
<feature type="signal peptide" evidence="1">
    <location>
        <begin position="1"/>
        <end position="17"/>
    </location>
</feature>
<evidence type="ECO:0000256" key="1">
    <source>
        <dbReference type="SAM" id="SignalP"/>
    </source>
</evidence>
<dbReference type="GeneID" id="10031132"/>
<accession>E4UN38</accession>
<dbReference type="InParanoid" id="E4UN38"/>
<dbReference type="AlphaFoldDB" id="E4UN38"/>
<proteinExistence type="predicted"/>
<dbReference type="OrthoDB" id="126772at2759"/>
<dbReference type="CDD" id="cd00104">
    <property type="entry name" value="KAZAL_FS"/>
    <property type="match status" value="1"/>
</dbReference>
<dbReference type="Proteomes" id="UP000002669">
    <property type="component" value="Unassembled WGS sequence"/>
</dbReference>
<evidence type="ECO:0000259" key="2">
    <source>
        <dbReference type="PROSITE" id="PS51465"/>
    </source>
</evidence>
<dbReference type="InterPro" id="IPR036058">
    <property type="entry name" value="Kazal_dom_sf"/>
</dbReference>
<sequence>MKIQFLLTFMTIGLSVAHRGRDMKRAPECSVICTADFKPVCGMGSDGALKTFSNACQLKAAACENSANAFTMLREGSC</sequence>
<dbReference type="eggNOG" id="ENOG502RQWY">
    <property type="taxonomic scope" value="Eukaryota"/>
</dbReference>
<dbReference type="RefSeq" id="XP_003175822.1">
    <property type="nucleotide sequence ID" value="XM_003175774.1"/>
</dbReference>
<dbReference type="InterPro" id="IPR002350">
    <property type="entry name" value="Kazal_dom"/>
</dbReference>
<keyword evidence="1" id="KW-0732">Signal</keyword>
<dbReference type="SUPFAM" id="SSF100895">
    <property type="entry name" value="Kazal-type serine protease inhibitors"/>
    <property type="match status" value="1"/>
</dbReference>
<evidence type="ECO:0000313" key="4">
    <source>
        <dbReference type="Proteomes" id="UP000002669"/>
    </source>
</evidence>
<feature type="chain" id="PRO_5003190550" description="Kazal-like domain-containing protein" evidence="1">
    <location>
        <begin position="18"/>
        <end position="78"/>
    </location>
</feature>
<dbReference type="PROSITE" id="PS51465">
    <property type="entry name" value="KAZAL_2"/>
    <property type="match status" value="1"/>
</dbReference>
<dbReference type="Gene3D" id="3.30.60.30">
    <property type="match status" value="1"/>
</dbReference>
<dbReference type="Pfam" id="PF07648">
    <property type="entry name" value="Kazal_2"/>
    <property type="match status" value="1"/>
</dbReference>
<dbReference type="SMART" id="SM00280">
    <property type="entry name" value="KAZAL"/>
    <property type="match status" value="1"/>
</dbReference>
<organism evidence="4">
    <name type="scientific">Arthroderma gypseum (strain ATCC MYA-4604 / CBS 118893)</name>
    <name type="common">Microsporum gypseum</name>
    <dbReference type="NCBI Taxonomy" id="535722"/>
    <lineage>
        <taxon>Eukaryota</taxon>
        <taxon>Fungi</taxon>
        <taxon>Dikarya</taxon>
        <taxon>Ascomycota</taxon>
        <taxon>Pezizomycotina</taxon>
        <taxon>Eurotiomycetes</taxon>
        <taxon>Eurotiomycetidae</taxon>
        <taxon>Onygenales</taxon>
        <taxon>Arthrodermataceae</taxon>
        <taxon>Nannizzia</taxon>
    </lineage>
</organism>
<name>E4UN38_ARTGP</name>
<gene>
    <name evidence="3" type="ORF">MGYG_03342</name>
</gene>